<dbReference type="AlphaFoldDB" id="A0A0E9TID8"/>
<sequence length="31" mass="3790">MIGRAWQWEDQLGITLLKEIQWKHRSQVLIL</sequence>
<protein>
    <submittedName>
        <fullName evidence="1">Uncharacterized protein</fullName>
    </submittedName>
</protein>
<dbReference type="EMBL" id="GBXM01055138">
    <property type="protein sequence ID" value="JAH53439.1"/>
    <property type="molecule type" value="Transcribed_RNA"/>
</dbReference>
<evidence type="ECO:0000313" key="1">
    <source>
        <dbReference type="EMBL" id="JAH53439.1"/>
    </source>
</evidence>
<reference evidence="1" key="1">
    <citation type="submission" date="2014-11" db="EMBL/GenBank/DDBJ databases">
        <authorList>
            <person name="Amaro Gonzalez C."/>
        </authorList>
    </citation>
    <scope>NUCLEOTIDE SEQUENCE</scope>
</reference>
<reference evidence="1" key="2">
    <citation type="journal article" date="2015" name="Fish Shellfish Immunol.">
        <title>Early steps in the European eel (Anguilla anguilla)-Vibrio vulnificus interaction in the gills: Role of the RtxA13 toxin.</title>
        <authorList>
            <person name="Callol A."/>
            <person name="Pajuelo D."/>
            <person name="Ebbesson L."/>
            <person name="Teles M."/>
            <person name="MacKenzie S."/>
            <person name="Amaro C."/>
        </authorList>
    </citation>
    <scope>NUCLEOTIDE SEQUENCE</scope>
</reference>
<proteinExistence type="predicted"/>
<accession>A0A0E9TID8</accession>
<organism evidence="1">
    <name type="scientific">Anguilla anguilla</name>
    <name type="common">European freshwater eel</name>
    <name type="synonym">Muraena anguilla</name>
    <dbReference type="NCBI Taxonomy" id="7936"/>
    <lineage>
        <taxon>Eukaryota</taxon>
        <taxon>Metazoa</taxon>
        <taxon>Chordata</taxon>
        <taxon>Craniata</taxon>
        <taxon>Vertebrata</taxon>
        <taxon>Euteleostomi</taxon>
        <taxon>Actinopterygii</taxon>
        <taxon>Neopterygii</taxon>
        <taxon>Teleostei</taxon>
        <taxon>Anguilliformes</taxon>
        <taxon>Anguillidae</taxon>
        <taxon>Anguilla</taxon>
    </lineage>
</organism>
<name>A0A0E9TID8_ANGAN</name>
<dbReference type="EMBL" id="GBXM01026188">
    <property type="protein sequence ID" value="JAH82389.1"/>
    <property type="molecule type" value="Transcribed_RNA"/>
</dbReference>